<feature type="domain" description="BED-type" evidence="5">
    <location>
        <begin position="1"/>
        <end position="54"/>
    </location>
</feature>
<keyword evidence="2 4" id="KW-0863">Zinc-finger</keyword>
<evidence type="ECO:0000256" key="3">
    <source>
        <dbReference type="ARBA" id="ARBA00022833"/>
    </source>
</evidence>
<evidence type="ECO:0000313" key="6">
    <source>
        <dbReference type="EMBL" id="WVZ91803.1"/>
    </source>
</evidence>
<dbReference type="PROSITE" id="PS50808">
    <property type="entry name" value="ZF_BED"/>
    <property type="match status" value="1"/>
</dbReference>
<dbReference type="AlphaFoldDB" id="A0AAQ3UFZ0"/>
<dbReference type="InterPro" id="IPR007021">
    <property type="entry name" value="DUF659"/>
</dbReference>
<evidence type="ECO:0000259" key="5">
    <source>
        <dbReference type="PROSITE" id="PS50808"/>
    </source>
</evidence>
<accession>A0AAQ3UFZ0</accession>
<dbReference type="PANTHER" id="PTHR46951:SF2">
    <property type="entry name" value="BED-TYPE DOMAIN-CONTAINING PROTEIN"/>
    <property type="match status" value="1"/>
</dbReference>
<evidence type="ECO:0000256" key="1">
    <source>
        <dbReference type="ARBA" id="ARBA00022723"/>
    </source>
</evidence>
<sequence length="378" mass="42869">MVDPVWEHGQKYKGGFVCKYCRQQRSGGGATRFKEHLAHRGNDAKDCPSVPAEVKKFFIEQLDKNKERARARARDKLLRDAAARAPHIDLDLEEEEGHGQGQFDEDAAMRAALRRSREEYNFMRRAGPHYERGGGSGSGGRAWRQPCSREWCGEAVFGPLPSLFTRSQSHVPERVRDYHFGLSSAPVQQRIDTGPWTVKGRTSRELIGRAWAKACHAIGIPGRKVDDPYFKTAIMETQKQGVGIKIPTGREIDGKYLDENVKEIEKEIEKWKMEWDECGVTLMCDSWTGPMRNSVINFLVYSDGTMYFLKSIDATDKVQDHQYLLKEIKAVVLKVGYENVVQVVTDNGSNYKKACELRWKSTLTLHGSLALRIPSTLC</sequence>
<organism evidence="6 7">
    <name type="scientific">Paspalum notatum var. saurae</name>
    <dbReference type="NCBI Taxonomy" id="547442"/>
    <lineage>
        <taxon>Eukaryota</taxon>
        <taxon>Viridiplantae</taxon>
        <taxon>Streptophyta</taxon>
        <taxon>Embryophyta</taxon>
        <taxon>Tracheophyta</taxon>
        <taxon>Spermatophyta</taxon>
        <taxon>Magnoliopsida</taxon>
        <taxon>Liliopsida</taxon>
        <taxon>Poales</taxon>
        <taxon>Poaceae</taxon>
        <taxon>PACMAD clade</taxon>
        <taxon>Panicoideae</taxon>
        <taxon>Andropogonodae</taxon>
        <taxon>Paspaleae</taxon>
        <taxon>Paspalinae</taxon>
        <taxon>Paspalum</taxon>
    </lineage>
</organism>
<protein>
    <recommendedName>
        <fullName evidence="5">BED-type domain-containing protein</fullName>
    </recommendedName>
</protein>
<dbReference type="PANTHER" id="PTHR46951">
    <property type="entry name" value="BED-TYPE DOMAIN-CONTAINING PROTEIN"/>
    <property type="match status" value="1"/>
</dbReference>
<keyword evidence="7" id="KW-1185">Reference proteome</keyword>
<dbReference type="SUPFAM" id="SSF53098">
    <property type="entry name" value="Ribonuclease H-like"/>
    <property type="match status" value="1"/>
</dbReference>
<dbReference type="InterPro" id="IPR003656">
    <property type="entry name" value="Znf_BED"/>
</dbReference>
<dbReference type="EMBL" id="CP144753">
    <property type="protein sequence ID" value="WVZ91803.1"/>
    <property type="molecule type" value="Genomic_DNA"/>
</dbReference>
<reference evidence="6 7" key="1">
    <citation type="submission" date="2024-02" db="EMBL/GenBank/DDBJ databases">
        <title>High-quality chromosome-scale genome assembly of Pensacola bahiagrass (Paspalum notatum Flugge var. saurae).</title>
        <authorList>
            <person name="Vega J.M."/>
            <person name="Podio M."/>
            <person name="Orjuela J."/>
            <person name="Siena L.A."/>
            <person name="Pessino S.C."/>
            <person name="Combes M.C."/>
            <person name="Mariac C."/>
            <person name="Albertini E."/>
            <person name="Pupilli F."/>
            <person name="Ortiz J.P.A."/>
            <person name="Leblanc O."/>
        </authorList>
    </citation>
    <scope>NUCLEOTIDE SEQUENCE [LARGE SCALE GENOMIC DNA]</scope>
    <source>
        <strain evidence="6">R1</strain>
        <tissue evidence="6">Leaf</tissue>
    </source>
</reference>
<evidence type="ECO:0000256" key="4">
    <source>
        <dbReference type="PROSITE-ProRule" id="PRU00027"/>
    </source>
</evidence>
<evidence type="ECO:0000256" key="2">
    <source>
        <dbReference type="ARBA" id="ARBA00022771"/>
    </source>
</evidence>
<dbReference type="GO" id="GO:0008270">
    <property type="term" value="F:zinc ion binding"/>
    <property type="evidence" value="ECO:0007669"/>
    <property type="project" value="UniProtKB-KW"/>
</dbReference>
<dbReference type="InterPro" id="IPR012337">
    <property type="entry name" value="RNaseH-like_sf"/>
</dbReference>
<keyword evidence="3" id="KW-0862">Zinc</keyword>
<name>A0AAQ3UFZ0_PASNO</name>
<evidence type="ECO:0000313" key="7">
    <source>
        <dbReference type="Proteomes" id="UP001341281"/>
    </source>
</evidence>
<dbReference type="Pfam" id="PF04937">
    <property type="entry name" value="DUF659"/>
    <property type="match status" value="1"/>
</dbReference>
<proteinExistence type="predicted"/>
<gene>
    <name evidence="6" type="ORF">U9M48_037929</name>
</gene>
<keyword evidence="1" id="KW-0479">Metal-binding</keyword>
<dbReference type="GO" id="GO:0003677">
    <property type="term" value="F:DNA binding"/>
    <property type="evidence" value="ECO:0007669"/>
    <property type="project" value="InterPro"/>
</dbReference>
<dbReference type="Proteomes" id="UP001341281">
    <property type="component" value="Chromosome 09"/>
</dbReference>